<keyword evidence="3" id="KW-0812">Transmembrane</keyword>
<keyword evidence="6" id="KW-0472">Membrane</keyword>
<dbReference type="SMART" id="SM00918">
    <property type="entry name" value="Lig_chan-Glu_bd"/>
    <property type="match status" value="1"/>
</dbReference>
<keyword evidence="4" id="KW-1133">Transmembrane helix</keyword>
<dbReference type="CDD" id="cd06382">
    <property type="entry name" value="PBP1_iGluR_Kainate"/>
    <property type="match status" value="1"/>
</dbReference>
<evidence type="ECO:0000256" key="5">
    <source>
        <dbReference type="ARBA" id="ARBA00023065"/>
    </source>
</evidence>
<name>A0ABM1BXX7_LIMPO</name>
<keyword evidence="7" id="KW-0675">Receptor</keyword>
<sequence length="408" mass="46787">CSLMKLGVAGIFGTQSDVTSMHVQSICDALDIPHVEARWDFQLQRQRLPINLFPRPAMLGKAYVDLVRIWGWTEFCLVYEESEGVIRLQDFFKEAQKYGWRLHLYQFKSGEAYRDLFWKIKVAGDNRIVLDVKRENIYTVLKHAQQVGMMTENHSYLITSLDVHTVDLEDFKYGKSNITAFRIVDMGSPELQSLFDEWSQFSVFGRKTQTHQRTIKTQTALIYDAVKLFAKALADFDTSKTVVFPPIFCESGEPSEDAIGTSIRNLMKLIKIQGLTGEVKFDQQGYRSEFHLDLLFLSQDGFKKIGGWHSSYGINITLNATSEYNSLLLQNKSLIVTTVINPPYTMLKDSAQLLSGNDRYEGYCVDLIFELSRQLGFKYRFKLVEDNAYGIKNDKGEWNGMIGELIRG</sequence>
<accession>A0ABM1BXX7</accession>
<dbReference type="GeneID" id="106474645"/>
<feature type="domain" description="Ionotropic glutamate receptor L-glutamate and glycine-binding" evidence="11">
    <location>
        <begin position="343"/>
        <end position="407"/>
    </location>
</feature>
<dbReference type="SUPFAM" id="SSF53822">
    <property type="entry name" value="Periplasmic binding protein-like I"/>
    <property type="match status" value="1"/>
</dbReference>
<comment type="subcellular location">
    <subcellularLocation>
        <location evidence="1">Membrane</location>
        <topology evidence="1">Multi-pass membrane protein</topology>
    </subcellularLocation>
</comment>
<evidence type="ECO:0000256" key="7">
    <source>
        <dbReference type="ARBA" id="ARBA00023170"/>
    </source>
</evidence>
<dbReference type="Gene3D" id="3.40.50.2300">
    <property type="match status" value="2"/>
</dbReference>
<gene>
    <name evidence="13" type="primary">LOC106474645</name>
</gene>
<keyword evidence="2" id="KW-0813">Transport</keyword>
<reference evidence="13" key="1">
    <citation type="submission" date="2025-08" db="UniProtKB">
        <authorList>
            <consortium name="RefSeq"/>
        </authorList>
    </citation>
    <scope>IDENTIFICATION</scope>
    <source>
        <tissue evidence="13">Muscle</tissue>
    </source>
</reference>
<evidence type="ECO:0000256" key="4">
    <source>
        <dbReference type="ARBA" id="ARBA00022989"/>
    </source>
</evidence>
<dbReference type="InterPro" id="IPR001828">
    <property type="entry name" value="ANF_lig-bd_rcpt"/>
</dbReference>
<keyword evidence="9" id="KW-1071">Ligand-gated ion channel</keyword>
<evidence type="ECO:0000256" key="2">
    <source>
        <dbReference type="ARBA" id="ARBA00022448"/>
    </source>
</evidence>
<keyword evidence="8" id="KW-0325">Glycoprotein</keyword>
<evidence type="ECO:0000259" key="11">
    <source>
        <dbReference type="SMART" id="SM00918"/>
    </source>
</evidence>
<evidence type="ECO:0000256" key="10">
    <source>
        <dbReference type="ARBA" id="ARBA00023303"/>
    </source>
</evidence>
<evidence type="ECO:0000256" key="6">
    <source>
        <dbReference type="ARBA" id="ARBA00023136"/>
    </source>
</evidence>
<evidence type="ECO:0000313" key="13">
    <source>
        <dbReference type="RefSeq" id="XP_013790790.1"/>
    </source>
</evidence>
<evidence type="ECO:0000256" key="8">
    <source>
        <dbReference type="ARBA" id="ARBA00023180"/>
    </source>
</evidence>
<dbReference type="Gene3D" id="3.40.190.10">
    <property type="entry name" value="Periplasmic binding protein-like II"/>
    <property type="match status" value="1"/>
</dbReference>
<dbReference type="SUPFAM" id="SSF53850">
    <property type="entry name" value="Periplasmic binding protein-like II"/>
    <property type="match status" value="1"/>
</dbReference>
<feature type="non-terminal residue" evidence="13">
    <location>
        <position position="1"/>
    </location>
</feature>
<evidence type="ECO:0000313" key="12">
    <source>
        <dbReference type="Proteomes" id="UP000694941"/>
    </source>
</evidence>
<keyword evidence="10" id="KW-0407">Ion channel</keyword>
<evidence type="ECO:0000256" key="9">
    <source>
        <dbReference type="ARBA" id="ARBA00023286"/>
    </source>
</evidence>
<dbReference type="Pfam" id="PF10613">
    <property type="entry name" value="Lig_chan-Glu_bd"/>
    <property type="match status" value="1"/>
</dbReference>
<dbReference type="RefSeq" id="XP_013790790.1">
    <property type="nucleotide sequence ID" value="XM_013935336.1"/>
</dbReference>
<dbReference type="InterPro" id="IPR028082">
    <property type="entry name" value="Peripla_BP_I"/>
</dbReference>
<protein>
    <submittedName>
        <fullName evidence="13">Glutamate receptor ionotropic, kainate 1-like</fullName>
    </submittedName>
</protein>
<evidence type="ECO:0000256" key="1">
    <source>
        <dbReference type="ARBA" id="ARBA00004141"/>
    </source>
</evidence>
<dbReference type="PANTHER" id="PTHR18966">
    <property type="entry name" value="IONOTROPIC GLUTAMATE RECEPTOR"/>
    <property type="match status" value="1"/>
</dbReference>
<keyword evidence="12" id="KW-1185">Reference proteome</keyword>
<dbReference type="Pfam" id="PF01094">
    <property type="entry name" value="ANF_receptor"/>
    <property type="match status" value="1"/>
</dbReference>
<feature type="non-terminal residue" evidence="13">
    <location>
        <position position="408"/>
    </location>
</feature>
<keyword evidence="5" id="KW-0406">Ion transport</keyword>
<dbReference type="InterPro" id="IPR019594">
    <property type="entry name" value="Glu/Gly-bd"/>
</dbReference>
<dbReference type="Proteomes" id="UP000694941">
    <property type="component" value="Unplaced"/>
</dbReference>
<dbReference type="InterPro" id="IPR015683">
    <property type="entry name" value="Ionotropic_Glu_rcpt"/>
</dbReference>
<evidence type="ECO:0000256" key="3">
    <source>
        <dbReference type="ARBA" id="ARBA00022692"/>
    </source>
</evidence>
<proteinExistence type="predicted"/>
<organism evidence="12 13">
    <name type="scientific">Limulus polyphemus</name>
    <name type="common">Atlantic horseshoe crab</name>
    <dbReference type="NCBI Taxonomy" id="6850"/>
    <lineage>
        <taxon>Eukaryota</taxon>
        <taxon>Metazoa</taxon>
        <taxon>Ecdysozoa</taxon>
        <taxon>Arthropoda</taxon>
        <taxon>Chelicerata</taxon>
        <taxon>Merostomata</taxon>
        <taxon>Xiphosura</taxon>
        <taxon>Limulidae</taxon>
        <taxon>Limulus</taxon>
    </lineage>
</organism>